<gene>
    <name evidence="2" type="ORF">MMH89_02380</name>
</gene>
<feature type="transmembrane region" description="Helical" evidence="1">
    <location>
        <begin position="136"/>
        <end position="156"/>
    </location>
</feature>
<keyword evidence="1" id="KW-1133">Transmembrane helix</keyword>
<keyword evidence="3" id="KW-1185">Reference proteome</keyword>
<dbReference type="Proteomes" id="UP001055955">
    <property type="component" value="Chromosome"/>
</dbReference>
<name>A0ABY5DKG5_9GAMM</name>
<accession>A0ABY5DKG5</accession>
<evidence type="ECO:0000313" key="3">
    <source>
        <dbReference type="Proteomes" id="UP001055955"/>
    </source>
</evidence>
<feature type="transmembrane region" description="Helical" evidence="1">
    <location>
        <begin position="93"/>
        <end position="116"/>
    </location>
</feature>
<protein>
    <submittedName>
        <fullName evidence="2">Uncharacterized protein</fullName>
    </submittedName>
</protein>
<feature type="transmembrane region" description="Helical" evidence="1">
    <location>
        <begin position="15"/>
        <end position="34"/>
    </location>
</feature>
<dbReference type="RefSeq" id="WP_258568780.1">
    <property type="nucleotide sequence ID" value="NZ_CP092900.1"/>
</dbReference>
<proteinExistence type="predicted"/>
<feature type="transmembrane region" description="Helical" evidence="1">
    <location>
        <begin position="41"/>
        <end position="59"/>
    </location>
</feature>
<keyword evidence="1" id="KW-0472">Membrane</keyword>
<reference evidence="2 3" key="1">
    <citation type="journal article" date="2022" name="Nat. Microbiol.">
        <title>The microbiome of a bacterivorous marine choanoflagellate contains a resource-demanding obligate bacterial associate.</title>
        <authorList>
            <person name="Needham D.M."/>
            <person name="Poirier C."/>
            <person name="Bachy C."/>
            <person name="George E.E."/>
            <person name="Wilken S."/>
            <person name="Yung C.C.M."/>
            <person name="Limardo A.J."/>
            <person name="Morando M."/>
            <person name="Sudek L."/>
            <person name="Malmstrom R.R."/>
            <person name="Keeling P.J."/>
            <person name="Santoro A.E."/>
            <person name="Worden A.Z."/>
        </authorList>
    </citation>
    <scope>NUCLEOTIDE SEQUENCE [LARGE SCALE GENOMIC DNA]</scope>
    <source>
        <strain evidence="2 3">Comchoano-1</strain>
    </source>
</reference>
<feature type="transmembrane region" description="Helical" evidence="1">
    <location>
        <begin position="162"/>
        <end position="178"/>
    </location>
</feature>
<organism evidence="2 3">
    <name type="scientific">Candidatus Comchoanobacter bicostacola</name>
    <dbReference type="NCBI Taxonomy" id="2919598"/>
    <lineage>
        <taxon>Bacteria</taxon>
        <taxon>Pseudomonadati</taxon>
        <taxon>Pseudomonadota</taxon>
        <taxon>Gammaproteobacteria</taxon>
        <taxon>Candidatus Comchoanobacterales</taxon>
        <taxon>Candidatus Comchoanobacteraceae</taxon>
        <taxon>Candidatus Comchoanobacter</taxon>
    </lineage>
</organism>
<evidence type="ECO:0000313" key="2">
    <source>
        <dbReference type="EMBL" id="UTC24991.1"/>
    </source>
</evidence>
<sequence>MYTFIKLELVHIRHYQWQIASLIMLWCVVLVTLIEEVRYSFNIIWMLLPLWVLAMQPLLSQLYNGSMQQLILACVDTRLIRYKSLVHSMFLSLPFAVIFGIGTFHLVGGITLFLVLDLMLKIMTIIMSATQKIAHLLFAQALFVPLIFPLILLGMMSSQSTHVLELLFGVWLLCLGYYPKFLRLAIRVGL</sequence>
<evidence type="ECO:0000256" key="1">
    <source>
        <dbReference type="SAM" id="Phobius"/>
    </source>
</evidence>
<keyword evidence="1" id="KW-0812">Transmembrane</keyword>
<dbReference type="EMBL" id="CP092900">
    <property type="protein sequence ID" value="UTC24991.1"/>
    <property type="molecule type" value="Genomic_DNA"/>
</dbReference>